<proteinExistence type="predicted"/>
<dbReference type="AlphaFoldDB" id="A0A151MY89"/>
<evidence type="ECO:0000313" key="2">
    <source>
        <dbReference type="Proteomes" id="UP000050525"/>
    </source>
</evidence>
<accession>A0A151MY89</accession>
<sequence>MVVLLCTFTYSLWEAITSFGFLILKIQCSSPIKSQQSAAAVTIKASPSQQLCISHLSRGWPASTSMLVPGLGFIAFRRNLFISFLKSVHKVIMPGYYTPIKRRL</sequence>
<dbReference type="EMBL" id="AKHW03004688">
    <property type="protein sequence ID" value="KYO29462.1"/>
    <property type="molecule type" value="Genomic_DNA"/>
</dbReference>
<evidence type="ECO:0000313" key="1">
    <source>
        <dbReference type="EMBL" id="KYO29462.1"/>
    </source>
</evidence>
<reference evidence="1 2" key="1">
    <citation type="journal article" date="2012" name="Genome Biol.">
        <title>Sequencing three crocodilian genomes to illuminate the evolution of archosaurs and amniotes.</title>
        <authorList>
            <person name="St John J.A."/>
            <person name="Braun E.L."/>
            <person name="Isberg S.R."/>
            <person name="Miles L.G."/>
            <person name="Chong A.Y."/>
            <person name="Gongora J."/>
            <person name="Dalzell P."/>
            <person name="Moran C."/>
            <person name="Bed'hom B."/>
            <person name="Abzhanov A."/>
            <person name="Burgess S.C."/>
            <person name="Cooksey A.M."/>
            <person name="Castoe T.A."/>
            <person name="Crawford N.G."/>
            <person name="Densmore L.D."/>
            <person name="Drew J.C."/>
            <person name="Edwards S.V."/>
            <person name="Faircloth B.C."/>
            <person name="Fujita M.K."/>
            <person name="Greenwold M.J."/>
            <person name="Hoffmann F.G."/>
            <person name="Howard J.M."/>
            <person name="Iguchi T."/>
            <person name="Janes D.E."/>
            <person name="Khan S.Y."/>
            <person name="Kohno S."/>
            <person name="de Koning A.J."/>
            <person name="Lance S.L."/>
            <person name="McCarthy F.M."/>
            <person name="McCormack J.E."/>
            <person name="Merchant M.E."/>
            <person name="Peterson D.G."/>
            <person name="Pollock D.D."/>
            <person name="Pourmand N."/>
            <person name="Raney B.J."/>
            <person name="Roessler K.A."/>
            <person name="Sanford J.R."/>
            <person name="Sawyer R.H."/>
            <person name="Schmidt C.J."/>
            <person name="Triplett E.W."/>
            <person name="Tuberville T.D."/>
            <person name="Venegas-Anaya M."/>
            <person name="Howard J.T."/>
            <person name="Jarvis E.D."/>
            <person name="Guillette L.J.Jr."/>
            <person name="Glenn T.C."/>
            <person name="Green R.E."/>
            <person name="Ray D.A."/>
        </authorList>
    </citation>
    <scope>NUCLEOTIDE SEQUENCE [LARGE SCALE GENOMIC DNA]</scope>
    <source>
        <strain evidence="1">KSC_2009_1</strain>
    </source>
</reference>
<gene>
    <name evidence="1" type="ORF">Y1Q_0022704</name>
</gene>
<comment type="caution">
    <text evidence="1">The sequence shown here is derived from an EMBL/GenBank/DDBJ whole genome shotgun (WGS) entry which is preliminary data.</text>
</comment>
<dbReference type="Proteomes" id="UP000050525">
    <property type="component" value="Unassembled WGS sequence"/>
</dbReference>
<protein>
    <submittedName>
        <fullName evidence="1">Uncharacterized protein</fullName>
    </submittedName>
</protein>
<name>A0A151MY89_ALLMI</name>
<organism evidence="1 2">
    <name type="scientific">Alligator mississippiensis</name>
    <name type="common">American alligator</name>
    <dbReference type="NCBI Taxonomy" id="8496"/>
    <lineage>
        <taxon>Eukaryota</taxon>
        <taxon>Metazoa</taxon>
        <taxon>Chordata</taxon>
        <taxon>Craniata</taxon>
        <taxon>Vertebrata</taxon>
        <taxon>Euteleostomi</taxon>
        <taxon>Archelosauria</taxon>
        <taxon>Archosauria</taxon>
        <taxon>Crocodylia</taxon>
        <taxon>Alligatoridae</taxon>
        <taxon>Alligatorinae</taxon>
        <taxon>Alligator</taxon>
    </lineage>
</organism>
<keyword evidence="2" id="KW-1185">Reference proteome</keyword>